<organism evidence="1 2">
    <name type="scientific">Thauera phenylacetica B4P</name>
    <dbReference type="NCBI Taxonomy" id="1234382"/>
    <lineage>
        <taxon>Bacteria</taxon>
        <taxon>Pseudomonadati</taxon>
        <taxon>Pseudomonadota</taxon>
        <taxon>Betaproteobacteria</taxon>
        <taxon>Rhodocyclales</taxon>
        <taxon>Zoogloeaceae</taxon>
        <taxon>Thauera</taxon>
    </lineage>
</organism>
<evidence type="ECO:0000313" key="2">
    <source>
        <dbReference type="Proteomes" id="UP000013047"/>
    </source>
</evidence>
<keyword evidence="2" id="KW-1185">Reference proteome</keyword>
<protein>
    <submittedName>
        <fullName evidence="1">Uncharacterized protein</fullName>
    </submittedName>
</protein>
<dbReference type="EMBL" id="AMXF01000041">
    <property type="protein sequence ID" value="ENO97558.1"/>
    <property type="molecule type" value="Genomic_DNA"/>
</dbReference>
<accession>N6ZT97</accession>
<comment type="caution">
    <text evidence="1">The sequence shown here is derived from an EMBL/GenBank/DDBJ whole genome shotgun (WGS) entry which is preliminary data.</text>
</comment>
<dbReference type="Proteomes" id="UP000013047">
    <property type="component" value="Unassembled WGS sequence"/>
</dbReference>
<sequence>MNGKPEIEHTIQLVAPSVRAHRFISFKGTHATGESNTMDSCGVSLGDSYGVRLVQVVTGYSAMVEAGAKVKFGEYVKPSRDGSGRAVPGTMHNHCGRAMQDAARAGDLIEVMVLMHHHP</sequence>
<proteinExistence type="predicted"/>
<reference evidence="1 2" key="1">
    <citation type="submission" date="2012-09" db="EMBL/GenBank/DDBJ databases">
        <title>Draft Genome Sequences of 6 Strains from Genus Thauera.</title>
        <authorList>
            <person name="Liu B."/>
            <person name="Shapleigh J.P."/>
            <person name="Frostegard A.H."/>
        </authorList>
    </citation>
    <scope>NUCLEOTIDE SEQUENCE [LARGE SCALE GENOMIC DNA]</scope>
    <source>
        <strain evidence="1 2">B4P</strain>
    </source>
</reference>
<gene>
    <name evidence="1" type="ORF">C667_08143</name>
</gene>
<evidence type="ECO:0000313" key="1">
    <source>
        <dbReference type="EMBL" id="ENO97558.1"/>
    </source>
</evidence>
<dbReference type="RefSeq" id="WP_004360129.1">
    <property type="nucleotide sequence ID" value="NZ_AMXF01000041.1"/>
</dbReference>
<name>N6ZT97_9RHOO</name>
<dbReference type="AlphaFoldDB" id="N6ZT97"/>